<protein>
    <submittedName>
        <fullName evidence="7">Rod shape-determining protein RodA</fullName>
    </submittedName>
</protein>
<dbReference type="InterPro" id="IPR011923">
    <property type="entry name" value="RodA/MrdB"/>
</dbReference>
<evidence type="ECO:0000256" key="2">
    <source>
        <dbReference type="ARBA" id="ARBA00022692"/>
    </source>
</evidence>
<keyword evidence="4 6" id="KW-1133">Transmembrane helix</keyword>
<dbReference type="AlphaFoldDB" id="A0A7K0ICH0"/>
<feature type="transmembrane region" description="Helical" evidence="6">
    <location>
        <begin position="202"/>
        <end position="220"/>
    </location>
</feature>
<dbReference type="EMBL" id="WKZA01000057">
    <property type="protein sequence ID" value="MSA95581.1"/>
    <property type="molecule type" value="Genomic_DNA"/>
</dbReference>
<feature type="transmembrane region" description="Helical" evidence="6">
    <location>
        <begin position="64"/>
        <end position="81"/>
    </location>
</feature>
<organism evidence="7 8">
    <name type="scientific">Gordonibacter urolithinfaciens</name>
    <dbReference type="NCBI Taxonomy" id="1335613"/>
    <lineage>
        <taxon>Bacteria</taxon>
        <taxon>Bacillati</taxon>
        <taxon>Actinomycetota</taxon>
        <taxon>Coriobacteriia</taxon>
        <taxon>Eggerthellales</taxon>
        <taxon>Eggerthellaceae</taxon>
        <taxon>Gordonibacter</taxon>
    </lineage>
</organism>
<dbReference type="GO" id="GO:0005886">
    <property type="term" value="C:plasma membrane"/>
    <property type="evidence" value="ECO:0007669"/>
    <property type="project" value="TreeGrafter"/>
</dbReference>
<feature type="transmembrane region" description="Helical" evidence="6">
    <location>
        <begin position="162"/>
        <end position="195"/>
    </location>
</feature>
<feature type="transmembrane region" description="Helical" evidence="6">
    <location>
        <begin position="374"/>
        <end position="396"/>
    </location>
</feature>
<dbReference type="PANTHER" id="PTHR30474:SF1">
    <property type="entry name" value="PEPTIDOGLYCAN GLYCOSYLTRANSFERASE MRDB"/>
    <property type="match status" value="1"/>
</dbReference>
<keyword evidence="3" id="KW-0133">Cell shape</keyword>
<dbReference type="Proteomes" id="UP000462865">
    <property type="component" value="Unassembled WGS sequence"/>
</dbReference>
<dbReference type="GO" id="GO:0051301">
    <property type="term" value="P:cell division"/>
    <property type="evidence" value="ECO:0007669"/>
    <property type="project" value="InterPro"/>
</dbReference>
<evidence type="ECO:0000256" key="3">
    <source>
        <dbReference type="ARBA" id="ARBA00022960"/>
    </source>
</evidence>
<dbReference type="InterPro" id="IPR001182">
    <property type="entry name" value="FtsW/RodA"/>
</dbReference>
<dbReference type="GO" id="GO:0032153">
    <property type="term" value="C:cell division site"/>
    <property type="evidence" value="ECO:0007669"/>
    <property type="project" value="TreeGrafter"/>
</dbReference>
<reference evidence="7 8" key="1">
    <citation type="journal article" date="2019" name="Nat. Med.">
        <title>A library of human gut bacterial isolates paired with longitudinal multiomics data enables mechanistic microbiome research.</title>
        <authorList>
            <person name="Poyet M."/>
            <person name="Groussin M."/>
            <person name="Gibbons S.M."/>
            <person name="Avila-Pacheco J."/>
            <person name="Jiang X."/>
            <person name="Kearney S.M."/>
            <person name="Perrotta A.R."/>
            <person name="Berdy B."/>
            <person name="Zhao S."/>
            <person name="Lieberman T.D."/>
            <person name="Swanson P.K."/>
            <person name="Smith M."/>
            <person name="Roesemann S."/>
            <person name="Alexander J.E."/>
            <person name="Rich S.A."/>
            <person name="Livny J."/>
            <person name="Vlamakis H."/>
            <person name="Clish C."/>
            <person name="Bullock K."/>
            <person name="Deik A."/>
            <person name="Scott J."/>
            <person name="Pierce K.A."/>
            <person name="Xavier R.J."/>
            <person name="Alm E.J."/>
        </authorList>
    </citation>
    <scope>NUCLEOTIDE SEQUENCE [LARGE SCALE GENOMIC DNA]</scope>
    <source>
        <strain evidence="7 8">BIOML-A1</strain>
    </source>
</reference>
<feature type="transmembrane region" description="Helical" evidence="6">
    <location>
        <begin position="88"/>
        <end position="105"/>
    </location>
</feature>
<evidence type="ECO:0000256" key="5">
    <source>
        <dbReference type="ARBA" id="ARBA00023136"/>
    </source>
</evidence>
<keyword evidence="2 6" id="KW-0812">Transmembrane</keyword>
<keyword evidence="5 6" id="KW-0472">Membrane</keyword>
<feature type="transmembrane region" description="Helical" evidence="6">
    <location>
        <begin position="336"/>
        <end position="354"/>
    </location>
</feature>
<name>A0A7K0ICH0_9ACTN</name>
<feature type="transmembrane region" description="Helical" evidence="6">
    <location>
        <begin position="31"/>
        <end position="52"/>
    </location>
</feature>
<sequence length="411" mass="44135">MAQPPQINSVRTPDKAVVDATRSRRFPSLNLPLVVVVALLAGYGLVVVYSAVYGDPDYSFPRQAALVAAGAVVMIVLWRFDYRRLSEFTTLFLIVNVVLILSPHIPGLGTDAGMGSQSWIKMGPLPQVQPGEFAKITVILLDASVMARYGGRLDDLREYLKALGIMLIPFLCIMTQPDLGTGLVYLFIGAVALVVGGARPKFLLVTLAAGIVAVACVFALDEVLAVRNADGTVEYKLLKNYQRARLLVFLDPELDPTGDGYNLKQAQIAIGSGGLFGQGYMQGSQHALGILPEAPTDFIFCVLAEELGFFGVVVLLGLYLALVLVSFRIAGSAGDLFGLLIVMCVVGMWLFQILENIGMTCGLMPITGIPLPFMSYGSTGTIMNFIMLGLVGSVWAHNTATGKKDSYADTR</sequence>
<dbReference type="NCBIfam" id="TIGR02210">
    <property type="entry name" value="rodA_shape"/>
    <property type="match status" value="1"/>
</dbReference>
<comment type="subcellular location">
    <subcellularLocation>
        <location evidence="1">Membrane</location>
        <topology evidence="1">Multi-pass membrane protein</topology>
    </subcellularLocation>
</comment>
<evidence type="ECO:0000313" key="8">
    <source>
        <dbReference type="Proteomes" id="UP000462865"/>
    </source>
</evidence>
<evidence type="ECO:0000256" key="6">
    <source>
        <dbReference type="SAM" id="Phobius"/>
    </source>
</evidence>
<evidence type="ECO:0000313" key="7">
    <source>
        <dbReference type="EMBL" id="MSA95581.1"/>
    </source>
</evidence>
<dbReference type="Pfam" id="PF01098">
    <property type="entry name" value="FTSW_RODA_SPOVE"/>
    <property type="match status" value="1"/>
</dbReference>
<dbReference type="RefSeq" id="WP_154270647.1">
    <property type="nucleotide sequence ID" value="NZ_JAJCHO010000008.1"/>
</dbReference>
<proteinExistence type="predicted"/>
<gene>
    <name evidence="7" type="primary">rodA</name>
    <name evidence="7" type="ORF">GKG38_11050</name>
</gene>
<feature type="transmembrane region" description="Helical" evidence="6">
    <location>
        <begin position="307"/>
        <end position="329"/>
    </location>
</feature>
<dbReference type="PANTHER" id="PTHR30474">
    <property type="entry name" value="CELL CYCLE PROTEIN"/>
    <property type="match status" value="1"/>
</dbReference>
<dbReference type="GO" id="GO:0008360">
    <property type="term" value="P:regulation of cell shape"/>
    <property type="evidence" value="ECO:0007669"/>
    <property type="project" value="UniProtKB-KW"/>
</dbReference>
<evidence type="ECO:0000256" key="1">
    <source>
        <dbReference type="ARBA" id="ARBA00004141"/>
    </source>
</evidence>
<evidence type="ECO:0000256" key="4">
    <source>
        <dbReference type="ARBA" id="ARBA00022989"/>
    </source>
</evidence>
<dbReference type="GO" id="GO:0015648">
    <property type="term" value="F:lipid-linked peptidoglycan transporter activity"/>
    <property type="evidence" value="ECO:0007669"/>
    <property type="project" value="TreeGrafter"/>
</dbReference>
<accession>A0A7K0ICH0</accession>
<comment type="caution">
    <text evidence="7">The sequence shown here is derived from an EMBL/GenBank/DDBJ whole genome shotgun (WGS) entry which is preliminary data.</text>
</comment>